<evidence type="ECO:0000256" key="7">
    <source>
        <dbReference type="SAM" id="MobiDB-lite"/>
    </source>
</evidence>
<dbReference type="PROSITE" id="PS50090">
    <property type="entry name" value="MYB_LIKE"/>
    <property type="match status" value="2"/>
</dbReference>
<dbReference type="CDD" id="cd00167">
    <property type="entry name" value="SANT"/>
    <property type="match status" value="2"/>
</dbReference>
<feature type="domain" description="HTH myb-type" evidence="9">
    <location>
        <begin position="67"/>
        <end position="111"/>
    </location>
</feature>
<dbReference type="InterPro" id="IPR001005">
    <property type="entry name" value="SANT/Myb"/>
</dbReference>
<dbReference type="GO" id="GO:2000037">
    <property type="term" value="P:regulation of stomatal complex patterning"/>
    <property type="evidence" value="ECO:0007669"/>
    <property type="project" value="UniProtKB-ARBA"/>
</dbReference>
<keyword evidence="4" id="KW-0238">DNA-binding</keyword>
<keyword evidence="11" id="KW-1185">Reference proteome</keyword>
<evidence type="ECO:0000313" key="10">
    <source>
        <dbReference type="EMBL" id="SPN98856.1"/>
    </source>
</evidence>
<dbReference type="GO" id="GO:0033993">
    <property type="term" value="P:response to lipid"/>
    <property type="evidence" value="ECO:0007669"/>
    <property type="project" value="UniProtKB-ARBA"/>
</dbReference>
<dbReference type="GO" id="GO:1901002">
    <property type="term" value="P:positive regulation of response to salt stress"/>
    <property type="evidence" value="ECO:0007669"/>
    <property type="project" value="UniProtKB-ARBA"/>
</dbReference>
<dbReference type="InterPro" id="IPR009057">
    <property type="entry name" value="Homeodomain-like_sf"/>
</dbReference>
<dbReference type="AlphaFoldDB" id="A0AAE8MRL9"/>
<comment type="caution">
    <text evidence="10">The sequence shown here is derived from an EMBL/GenBank/DDBJ whole genome shotgun (WGS) entry which is preliminary data.</text>
</comment>
<gene>
    <name evidence="10" type="ORF">DNG_01897</name>
</gene>
<comment type="subcellular location">
    <subcellularLocation>
        <location evidence="1">Nucleus</location>
    </subcellularLocation>
</comment>
<organism evidence="10 11">
    <name type="scientific">Cephalotrichum gorgonifer</name>
    <dbReference type="NCBI Taxonomy" id="2041049"/>
    <lineage>
        <taxon>Eukaryota</taxon>
        <taxon>Fungi</taxon>
        <taxon>Dikarya</taxon>
        <taxon>Ascomycota</taxon>
        <taxon>Pezizomycotina</taxon>
        <taxon>Sordariomycetes</taxon>
        <taxon>Hypocreomycetidae</taxon>
        <taxon>Microascales</taxon>
        <taxon>Microascaceae</taxon>
        <taxon>Cephalotrichum</taxon>
    </lineage>
</organism>
<dbReference type="Proteomes" id="UP001187682">
    <property type="component" value="Unassembled WGS sequence"/>
</dbReference>
<dbReference type="GO" id="GO:0032875">
    <property type="term" value="P:regulation of DNA endoreduplication"/>
    <property type="evidence" value="ECO:0007669"/>
    <property type="project" value="UniProtKB-ARBA"/>
</dbReference>
<reference evidence="10" key="1">
    <citation type="submission" date="2018-03" db="EMBL/GenBank/DDBJ databases">
        <authorList>
            <person name="Guldener U."/>
        </authorList>
    </citation>
    <scope>NUCLEOTIDE SEQUENCE</scope>
</reference>
<evidence type="ECO:0000256" key="5">
    <source>
        <dbReference type="ARBA" id="ARBA00023163"/>
    </source>
</evidence>
<protein>
    <recommendedName>
        <fullName evidence="12">Myb_DNA-binding domain-containing protein</fullName>
    </recommendedName>
</protein>
<dbReference type="InterPro" id="IPR017930">
    <property type="entry name" value="Myb_dom"/>
</dbReference>
<dbReference type="Gene3D" id="1.10.10.60">
    <property type="entry name" value="Homeodomain-like"/>
    <property type="match status" value="2"/>
</dbReference>
<evidence type="ECO:0000256" key="2">
    <source>
        <dbReference type="ARBA" id="ARBA00022737"/>
    </source>
</evidence>
<dbReference type="PANTHER" id="PTHR47995:SF18">
    <property type="entry name" value="TRANSCRIPTION FACTOR MYB65"/>
    <property type="match status" value="1"/>
</dbReference>
<evidence type="ECO:0000256" key="1">
    <source>
        <dbReference type="ARBA" id="ARBA00004123"/>
    </source>
</evidence>
<keyword evidence="5" id="KW-0804">Transcription</keyword>
<keyword evidence="3" id="KW-0805">Transcription regulation</keyword>
<dbReference type="GO" id="GO:0006355">
    <property type="term" value="P:regulation of DNA-templated transcription"/>
    <property type="evidence" value="ECO:0007669"/>
    <property type="project" value="UniProtKB-ARBA"/>
</dbReference>
<dbReference type="GO" id="GO:0050891">
    <property type="term" value="P:multicellular organismal-level water homeostasis"/>
    <property type="evidence" value="ECO:0007669"/>
    <property type="project" value="UniProtKB-ARBA"/>
</dbReference>
<accession>A0AAE8MRL9</accession>
<keyword evidence="6" id="KW-0539">Nucleus</keyword>
<dbReference type="GO" id="GO:0043565">
    <property type="term" value="F:sequence-specific DNA binding"/>
    <property type="evidence" value="ECO:0007669"/>
    <property type="project" value="UniProtKB-ARBA"/>
</dbReference>
<evidence type="ECO:0000313" key="11">
    <source>
        <dbReference type="Proteomes" id="UP001187682"/>
    </source>
</evidence>
<dbReference type="GO" id="GO:0005634">
    <property type="term" value="C:nucleus"/>
    <property type="evidence" value="ECO:0007669"/>
    <property type="project" value="UniProtKB-SubCell"/>
</dbReference>
<dbReference type="EMBL" id="ONZQ02000002">
    <property type="protein sequence ID" value="SPN98856.1"/>
    <property type="molecule type" value="Genomic_DNA"/>
</dbReference>
<name>A0AAE8MRL9_9PEZI</name>
<feature type="domain" description="HTH myb-type" evidence="9">
    <location>
        <begin position="5"/>
        <end position="60"/>
    </location>
</feature>
<evidence type="ECO:0000256" key="4">
    <source>
        <dbReference type="ARBA" id="ARBA00023125"/>
    </source>
</evidence>
<feature type="domain" description="Myb-like" evidence="8">
    <location>
        <begin position="57"/>
        <end position="104"/>
    </location>
</feature>
<feature type="region of interest" description="Disordered" evidence="7">
    <location>
        <begin position="124"/>
        <end position="287"/>
    </location>
</feature>
<evidence type="ECO:0000256" key="3">
    <source>
        <dbReference type="ARBA" id="ARBA00023015"/>
    </source>
</evidence>
<sequence length="287" mass="31750">MSDADPSLRRGPWSSQEDEILLGLVESHGPSNWVVIAHSLGTRSAKQCRERYHQNLKPSLDHSPIRPDEAETIDRLVSQIGHRWAEIARRLPGRSDNTIKNWWNGKQNRISRHEHLRSSYTAAYAGVPPSSHHDYASGLQSPHTPPEADRWQAPTPPRRPQPDPRSPEYTHRYDNSEPYPPAAAARPYPSDREGAELAPYHSSRGPGGVGGPSAGPSPVTQALELPPIAGSRGSRPRTPAAYPPHPNQLPGIHTVLPPSPHTMTENDDRHQRGSRSSRMALESIISR</sequence>
<proteinExistence type="predicted"/>
<evidence type="ECO:0000256" key="6">
    <source>
        <dbReference type="ARBA" id="ARBA00023242"/>
    </source>
</evidence>
<dbReference type="Pfam" id="PF00249">
    <property type="entry name" value="Myb_DNA-binding"/>
    <property type="match status" value="2"/>
</dbReference>
<feature type="compositionally biased region" description="Basic and acidic residues" evidence="7">
    <location>
        <begin position="160"/>
        <end position="175"/>
    </location>
</feature>
<evidence type="ECO:0000259" key="8">
    <source>
        <dbReference type="PROSITE" id="PS50090"/>
    </source>
</evidence>
<dbReference type="GO" id="GO:1902584">
    <property type="term" value="P:positive regulation of response to water deprivation"/>
    <property type="evidence" value="ECO:0007669"/>
    <property type="project" value="UniProtKB-ARBA"/>
</dbReference>
<keyword evidence="2" id="KW-0677">Repeat</keyword>
<dbReference type="SMART" id="SM00717">
    <property type="entry name" value="SANT"/>
    <property type="match status" value="2"/>
</dbReference>
<evidence type="ECO:0008006" key="12">
    <source>
        <dbReference type="Google" id="ProtNLM"/>
    </source>
</evidence>
<dbReference type="GO" id="GO:1902806">
    <property type="term" value="P:regulation of cell cycle G1/S phase transition"/>
    <property type="evidence" value="ECO:0007669"/>
    <property type="project" value="UniProtKB-ARBA"/>
</dbReference>
<dbReference type="SUPFAM" id="SSF46689">
    <property type="entry name" value="Homeodomain-like"/>
    <property type="match status" value="1"/>
</dbReference>
<evidence type="ECO:0000259" key="9">
    <source>
        <dbReference type="PROSITE" id="PS51294"/>
    </source>
</evidence>
<dbReference type="PANTHER" id="PTHR47995">
    <property type="entry name" value="TRANSCRIPTION FACTOR MYB33-RELATED"/>
    <property type="match status" value="1"/>
</dbReference>
<dbReference type="PROSITE" id="PS51294">
    <property type="entry name" value="HTH_MYB"/>
    <property type="match status" value="2"/>
</dbReference>
<feature type="domain" description="Myb-like" evidence="8">
    <location>
        <begin position="5"/>
        <end position="56"/>
    </location>
</feature>
<dbReference type="FunFam" id="1.10.10.60:FF:000355">
    <property type="entry name" value="Transcription factor MYB124"/>
    <property type="match status" value="1"/>
</dbReference>